<organism evidence="1 2">
    <name type="scientific">Choristoneura fumiferana</name>
    <name type="common">Spruce budworm moth</name>
    <name type="synonym">Archips fumiferana</name>
    <dbReference type="NCBI Taxonomy" id="7141"/>
    <lineage>
        <taxon>Eukaryota</taxon>
        <taxon>Metazoa</taxon>
        <taxon>Ecdysozoa</taxon>
        <taxon>Arthropoda</taxon>
        <taxon>Hexapoda</taxon>
        <taxon>Insecta</taxon>
        <taxon>Pterygota</taxon>
        <taxon>Neoptera</taxon>
        <taxon>Endopterygota</taxon>
        <taxon>Lepidoptera</taxon>
        <taxon>Glossata</taxon>
        <taxon>Ditrysia</taxon>
        <taxon>Tortricoidea</taxon>
        <taxon>Tortricidae</taxon>
        <taxon>Tortricinae</taxon>
        <taxon>Choristoneura</taxon>
    </lineage>
</organism>
<accession>A0ACC0KNU3</accession>
<dbReference type="EMBL" id="CM046118">
    <property type="protein sequence ID" value="KAI8438251.1"/>
    <property type="molecule type" value="Genomic_DNA"/>
</dbReference>
<protein>
    <submittedName>
        <fullName evidence="1">Uncharacterized protein</fullName>
    </submittedName>
</protein>
<proteinExistence type="predicted"/>
<dbReference type="Proteomes" id="UP001064048">
    <property type="component" value="Chromosome 18"/>
</dbReference>
<comment type="caution">
    <text evidence="1">The sequence shown here is derived from an EMBL/GenBank/DDBJ whole genome shotgun (WGS) entry which is preliminary data.</text>
</comment>
<keyword evidence="2" id="KW-1185">Reference proteome</keyword>
<gene>
    <name evidence="1" type="ORF">MSG28_010854</name>
</gene>
<reference evidence="1 2" key="1">
    <citation type="journal article" date="2022" name="Genome Biol. Evol.">
        <title>The Spruce Budworm Genome: Reconstructing the Evolutionary History of Antifreeze Proteins.</title>
        <authorList>
            <person name="Beliveau C."/>
            <person name="Gagne P."/>
            <person name="Picq S."/>
            <person name="Vernygora O."/>
            <person name="Keeling C.I."/>
            <person name="Pinkney K."/>
            <person name="Doucet D."/>
            <person name="Wen F."/>
            <person name="Johnston J.S."/>
            <person name="Maaroufi H."/>
            <person name="Boyle B."/>
            <person name="Laroche J."/>
            <person name="Dewar K."/>
            <person name="Juretic N."/>
            <person name="Blackburn G."/>
            <person name="Nisole A."/>
            <person name="Brunet B."/>
            <person name="Brandao M."/>
            <person name="Lumley L."/>
            <person name="Duan J."/>
            <person name="Quan G."/>
            <person name="Lucarotti C.J."/>
            <person name="Roe A.D."/>
            <person name="Sperling F.A.H."/>
            <person name="Levesque R.C."/>
            <person name="Cusson M."/>
        </authorList>
    </citation>
    <scope>NUCLEOTIDE SEQUENCE [LARGE SCALE GENOMIC DNA]</scope>
    <source>
        <strain evidence="1">Glfc:IPQL:Cfum</strain>
    </source>
</reference>
<evidence type="ECO:0000313" key="2">
    <source>
        <dbReference type="Proteomes" id="UP001064048"/>
    </source>
</evidence>
<evidence type="ECO:0000313" key="1">
    <source>
        <dbReference type="EMBL" id="KAI8438251.1"/>
    </source>
</evidence>
<sequence length="315" mass="34540">MVVAIRADLAQVASASVIKDPSEGYKDGDRYFFFPGDGDNILHLVDTLEPVDEAFISEYARNPANNGYWLFTRANPNSAQILVIGDVNSVSNSNFDARKETVVLAHGWNGDGSNTMSKALTEAFLQSGDVNVIVLDWSRLANRRYVTAKNGVAEVGRGLGQFINWLNNNFGLSFDKVQLIGFSLGGHLVGNAGRELLGQIKRITALDPAGPLWGSDRNRIVPTDARYVEVMHTNTAMYGYSDPCGHSDHYPNGGSSMPGCWLNTCSHSRAHEYMAATVKYNHLLANECETQRDATRDRCNGNLHPMGNGDLNKQQ</sequence>
<name>A0ACC0KNU3_CHOFU</name>